<dbReference type="PROSITE" id="PS00062">
    <property type="entry name" value="ALDOKETO_REDUCTASE_2"/>
    <property type="match status" value="1"/>
</dbReference>
<evidence type="ECO:0000313" key="3">
    <source>
        <dbReference type="Proteomes" id="UP001050691"/>
    </source>
</evidence>
<dbReference type="Gene3D" id="3.20.20.100">
    <property type="entry name" value="NADP-dependent oxidoreductase domain"/>
    <property type="match status" value="1"/>
</dbReference>
<reference evidence="2" key="1">
    <citation type="submission" date="2021-10" db="EMBL/GenBank/DDBJ databases">
        <title>De novo Genome Assembly of Clathrus columnatus (Basidiomycota, Fungi) Using Illumina and Nanopore Sequence Data.</title>
        <authorList>
            <person name="Ogiso-Tanaka E."/>
            <person name="Itagaki H."/>
            <person name="Hosoya T."/>
            <person name="Hosaka K."/>
        </authorList>
    </citation>
    <scope>NUCLEOTIDE SEQUENCE</scope>
    <source>
        <strain evidence="2">MO-923</strain>
    </source>
</reference>
<dbReference type="InterPro" id="IPR036812">
    <property type="entry name" value="NAD(P)_OxRdtase_dom_sf"/>
</dbReference>
<evidence type="ECO:0000259" key="1">
    <source>
        <dbReference type="Pfam" id="PF00248"/>
    </source>
</evidence>
<proteinExistence type="predicted"/>
<dbReference type="PRINTS" id="PR00069">
    <property type="entry name" value="ALDKETRDTASE"/>
</dbReference>
<name>A0AAV5AQH4_9AGAM</name>
<dbReference type="InterPro" id="IPR020471">
    <property type="entry name" value="AKR"/>
</dbReference>
<sequence length="333" mass="37787">MTSKVPIYTLNNGVEIPGLGENEYQIYKPNFVLTLNANEQDWVAGPGLLKSKTHQDKHDHDKNGYKHMDTAYGYGTEPYVGKAIRAVGIPREDIFVTTKLPNHHHDRVAESLDISLTRAGFDYYDLPIQTYLSQYLVHWPQAWPFKGEDNESRLPDGSHEVVEHPNINETWEQMEKLLETDKVRAIGVSNFSVKNLKQLLTTAKIVPAVNQVEMHPHQNQKELKEFCDSKGILLTAYSPTGYQHVATDHVVVEIAKKHNASSAQVVLAWHLARGTSAVPKSTSSKHQIENLNPPTLDAEDIDKLNSLHKNVHYCDYGEPRNKVFGWTYEQMGW</sequence>
<gene>
    <name evidence="2" type="ORF">Clacol_008897</name>
</gene>
<dbReference type="Pfam" id="PF00248">
    <property type="entry name" value="Aldo_ket_red"/>
    <property type="match status" value="1"/>
</dbReference>
<dbReference type="AlphaFoldDB" id="A0AAV5AQH4"/>
<protein>
    <recommendedName>
        <fullName evidence="1">NADP-dependent oxidoreductase domain-containing protein</fullName>
    </recommendedName>
</protein>
<dbReference type="InterPro" id="IPR023210">
    <property type="entry name" value="NADP_OxRdtase_dom"/>
</dbReference>
<comment type="caution">
    <text evidence="2">The sequence shown here is derived from an EMBL/GenBank/DDBJ whole genome shotgun (WGS) entry which is preliminary data.</text>
</comment>
<feature type="domain" description="NADP-dependent oxidoreductase" evidence="1">
    <location>
        <begin position="62"/>
        <end position="307"/>
    </location>
</feature>
<keyword evidence="3" id="KW-1185">Reference proteome</keyword>
<dbReference type="Proteomes" id="UP001050691">
    <property type="component" value="Unassembled WGS sequence"/>
</dbReference>
<organism evidence="2 3">
    <name type="scientific">Clathrus columnatus</name>
    <dbReference type="NCBI Taxonomy" id="1419009"/>
    <lineage>
        <taxon>Eukaryota</taxon>
        <taxon>Fungi</taxon>
        <taxon>Dikarya</taxon>
        <taxon>Basidiomycota</taxon>
        <taxon>Agaricomycotina</taxon>
        <taxon>Agaricomycetes</taxon>
        <taxon>Phallomycetidae</taxon>
        <taxon>Phallales</taxon>
        <taxon>Clathraceae</taxon>
        <taxon>Clathrus</taxon>
    </lineage>
</organism>
<dbReference type="PANTHER" id="PTHR11732">
    <property type="entry name" value="ALDO/KETO REDUCTASE"/>
    <property type="match status" value="1"/>
</dbReference>
<dbReference type="CDD" id="cd19071">
    <property type="entry name" value="AKR_AKR1-5-like"/>
    <property type="match status" value="1"/>
</dbReference>
<dbReference type="GO" id="GO:0016491">
    <property type="term" value="F:oxidoreductase activity"/>
    <property type="evidence" value="ECO:0007669"/>
    <property type="project" value="InterPro"/>
</dbReference>
<accession>A0AAV5AQH4</accession>
<dbReference type="InterPro" id="IPR018170">
    <property type="entry name" value="Aldo/ket_reductase_CS"/>
</dbReference>
<dbReference type="EMBL" id="BPWL01000010">
    <property type="protein sequence ID" value="GJJ14631.1"/>
    <property type="molecule type" value="Genomic_DNA"/>
</dbReference>
<evidence type="ECO:0000313" key="2">
    <source>
        <dbReference type="EMBL" id="GJJ14631.1"/>
    </source>
</evidence>
<dbReference type="SUPFAM" id="SSF51430">
    <property type="entry name" value="NAD(P)-linked oxidoreductase"/>
    <property type="match status" value="1"/>
</dbReference>